<name>A0A812QBE7_9DINO</name>
<gene>
    <name evidence="2" type="ORF">SNAT2548_LOCUS21053</name>
</gene>
<feature type="compositionally biased region" description="Low complexity" evidence="1">
    <location>
        <begin position="317"/>
        <end position="352"/>
    </location>
</feature>
<accession>A0A812QBE7</accession>
<dbReference type="EMBL" id="CAJNDS010002234">
    <property type="protein sequence ID" value="CAE7386016.1"/>
    <property type="molecule type" value="Genomic_DNA"/>
</dbReference>
<evidence type="ECO:0000313" key="3">
    <source>
        <dbReference type="Proteomes" id="UP000604046"/>
    </source>
</evidence>
<evidence type="ECO:0000256" key="1">
    <source>
        <dbReference type="SAM" id="MobiDB-lite"/>
    </source>
</evidence>
<feature type="compositionally biased region" description="Polar residues" evidence="1">
    <location>
        <begin position="307"/>
        <end position="316"/>
    </location>
</feature>
<dbReference type="Proteomes" id="UP000604046">
    <property type="component" value="Unassembled WGS sequence"/>
</dbReference>
<comment type="caution">
    <text evidence="2">The sequence shown here is derived from an EMBL/GenBank/DDBJ whole genome shotgun (WGS) entry which is preliminary data.</text>
</comment>
<dbReference type="AlphaFoldDB" id="A0A812QBE7"/>
<keyword evidence="3" id="KW-1185">Reference proteome</keyword>
<sequence length="396" mass="43769">MAVECIVAACLVACQTGTLRRFISRNPLTLPMHMVPVVNADRYRMEQVKRMAHFLCLSNSKKVKLHLHNAYRDTHYWKLSDGGDFEKEARAADMRSRPHFEVGRLKKVVEAEVAAAKKFLEKFTWTNPDNLWEEFEGPFFDFGTNVLNQKPKRFKMQIFNRGLVLAKLRLQLSNTGPLRLPWKDCMVGPGQHVTVVIDTAPLECGEWHGTIRILGSWAGFFGNMEGEERIPTYFRVAQTQKDNQDPGATLPRYAPRPFRPGSANRIWIDPATIHARQLRPPTPHRPRPASSSASSAKPESQGYRPGSSRTGASTAVPSSRPLSGLGPPSSRGCCSASAVASSRSQGGRMVQAPTPPAAPQEAPRSTSRARPHSAPLAPILPKAEAKPRPSSATEVR</sequence>
<organism evidence="2 3">
    <name type="scientific">Symbiodinium natans</name>
    <dbReference type="NCBI Taxonomy" id="878477"/>
    <lineage>
        <taxon>Eukaryota</taxon>
        <taxon>Sar</taxon>
        <taxon>Alveolata</taxon>
        <taxon>Dinophyceae</taxon>
        <taxon>Suessiales</taxon>
        <taxon>Symbiodiniaceae</taxon>
        <taxon>Symbiodinium</taxon>
    </lineage>
</organism>
<proteinExistence type="predicted"/>
<evidence type="ECO:0000313" key="2">
    <source>
        <dbReference type="EMBL" id="CAE7386016.1"/>
    </source>
</evidence>
<feature type="region of interest" description="Disordered" evidence="1">
    <location>
        <begin position="241"/>
        <end position="396"/>
    </location>
</feature>
<reference evidence="2" key="1">
    <citation type="submission" date="2021-02" db="EMBL/GenBank/DDBJ databases">
        <authorList>
            <person name="Dougan E. K."/>
            <person name="Rhodes N."/>
            <person name="Thang M."/>
            <person name="Chan C."/>
        </authorList>
    </citation>
    <scope>NUCLEOTIDE SEQUENCE</scope>
</reference>
<protein>
    <submittedName>
        <fullName evidence="2">Uncharacterized protein</fullName>
    </submittedName>
</protein>
<feature type="compositionally biased region" description="Low complexity" evidence="1">
    <location>
        <begin position="288"/>
        <end position="300"/>
    </location>
</feature>